<dbReference type="InterPro" id="IPR006597">
    <property type="entry name" value="Sel1-like"/>
</dbReference>
<protein>
    <recommendedName>
        <fullName evidence="4">RING-type domain-containing protein</fullName>
    </recommendedName>
</protein>
<feature type="transmembrane region" description="Helical" evidence="1">
    <location>
        <begin position="21"/>
        <end position="43"/>
    </location>
</feature>
<sequence>MNLRDYYESVMSMTTLEEGEGVISICRLVVIFFLTFYTMYYFIDCVEKVYVNANANNPLRFTVGDRVRCCPPGGEWTQWKEGTIAVVSFDDGKYPYYVQCDDGSQLKIPKDHDLCIQKMHEQFVAVLGPDGKPLNQIPDLPAKDPAAELRQEALFKESPPEEDCPICNIRFPMKNETCTLACCGKSMCIGCMVQNRDSCLFCEEDLQQFNSNAKGILKRLLHRIHHSSDDQDKIQALSMLASSYDTGAGGIGVRRDSKKAHQLWMEAVELGGSKDAHYNLSQSYSKYYKERGVEKDDKKELYHLEEAAMLGDAAARCELGKYEGERGNWDRAKKHWMLSAAAGCKGCMERIKRGKKKGAVSNDEYKKTLRAHRKSLNLTRSAQRDAARKRLNLKV</sequence>
<dbReference type="SMART" id="SM00671">
    <property type="entry name" value="SEL1"/>
    <property type="match status" value="2"/>
</dbReference>
<proteinExistence type="predicted"/>
<accession>A0AAD8YKJ1</accession>
<dbReference type="Proteomes" id="UP001224775">
    <property type="component" value="Unassembled WGS sequence"/>
</dbReference>
<dbReference type="Gene3D" id="1.25.40.10">
    <property type="entry name" value="Tetratricopeptide repeat domain"/>
    <property type="match status" value="1"/>
</dbReference>
<dbReference type="AlphaFoldDB" id="A0AAD8YKJ1"/>
<keyword evidence="1" id="KW-1133">Transmembrane helix</keyword>
<evidence type="ECO:0000256" key="1">
    <source>
        <dbReference type="SAM" id="Phobius"/>
    </source>
</evidence>
<dbReference type="InterPro" id="IPR011990">
    <property type="entry name" value="TPR-like_helical_dom_sf"/>
</dbReference>
<evidence type="ECO:0000313" key="3">
    <source>
        <dbReference type="Proteomes" id="UP001224775"/>
    </source>
</evidence>
<keyword evidence="3" id="KW-1185">Reference proteome</keyword>
<dbReference type="EMBL" id="JATAAI010000003">
    <property type="protein sequence ID" value="KAK1746791.1"/>
    <property type="molecule type" value="Genomic_DNA"/>
</dbReference>
<keyword evidence="1" id="KW-0812">Transmembrane</keyword>
<feature type="non-terminal residue" evidence="2">
    <location>
        <position position="395"/>
    </location>
</feature>
<gene>
    <name evidence="2" type="ORF">QTG54_002135</name>
</gene>
<comment type="caution">
    <text evidence="2">The sequence shown here is derived from an EMBL/GenBank/DDBJ whole genome shotgun (WGS) entry which is preliminary data.</text>
</comment>
<keyword evidence="1" id="KW-0472">Membrane</keyword>
<organism evidence="2 3">
    <name type="scientific">Skeletonema marinoi</name>
    <dbReference type="NCBI Taxonomy" id="267567"/>
    <lineage>
        <taxon>Eukaryota</taxon>
        <taxon>Sar</taxon>
        <taxon>Stramenopiles</taxon>
        <taxon>Ochrophyta</taxon>
        <taxon>Bacillariophyta</taxon>
        <taxon>Coscinodiscophyceae</taxon>
        <taxon>Thalassiosirophycidae</taxon>
        <taxon>Thalassiosirales</taxon>
        <taxon>Skeletonemataceae</taxon>
        <taxon>Skeletonema</taxon>
        <taxon>Skeletonema marinoi-dohrnii complex</taxon>
    </lineage>
</organism>
<evidence type="ECO:0008006" key="4">
    <source>
        <dbReference type="Google" id="ProtNLM"/>
    </source>
</evidence>
<evidence type="ECO:0000313" key="2">
    <source>
        <dbReference type="EMBL" id="KAK1746791.1"/>
    </source>
</evidence>
<reference evidence="2" key="1">
    <citation type="submission" date="2023-06" db="EMBL/GenBank/DDBJ databases">
        <title>Survivors Of The Sea: Transcriptome response of Skeletonema marinoi to long-term dormancy.</title>
        <authorList>
            <person name="Pinder M.I.M."/>
            <person name="Kourtchenko O."/>
            <person name="Robertson E.K."/>
            <person name="Larsson T."/>
            <person name="Maumus F."/>
            <person name="Osuna-Cruz C.M."/>
            <person name="Vancaester E."/>
            <person name="Stenow R."/>
            <person name="Vandepoele K."/>
            <person name="Ploug H."/>
            <person name="Bruchert V."/>
            <person name="Godhe A."/>
            <person name="Topel M."/>
        </authorList>
    </citation>
    <scope>NUCLEOTIDE SEQUENCE</scope>
    <source>
        <strain evidence="2">R05AC</strain>
    </source>
</reference>
<dbReference type="SUPFAM" id="SSF81901">
    <property type="entry name" value="HCP-like"/>
    <property type="match status" value="1"/>
</dbReference>
<name>A0AAD8YKJ1_9STRA</name>